<keyword evidence="2" id="KW-1185">Reference proteome</keyword>
<evidence type="ECO:0000313" key="1">
    <source>
        <dbReference type="EMBL" id="MFC4654068.1"/>
    </source>
</evidence>
<dbReference type="RefSeq" id="WP_377331757.1">
    <property type="nucleotide sequence ID" value="NZ_JBHSGB010000003.1"/>
</dbReference>
<name>A0ABV9JJ53_9GAMM</name>
<comment type="caution">
    <text evidence="1">The sequence shown here is derived from an EMBL/GenBank/DDBJ whole genome shotgun (WGS) entry which is preliminary data.</text>
</comment>
<dbReference type="InterPro" id="IPR017647">
    <property type="entry name" value="Dnd_assoc_3"/>
</dbReference>
<organism evidence="1 2">
    <name type="scientific">Rheinheimera marina</name>
    <dbReference type="NCBI Taxonomy" id="1774958"/>
    <lineage>
        <taxon>Bacteria</taxon>
        <taxon>Pseudomonadati</taxon>
        <taxon>Pseudomonadota</taxon>
        <taxon>Gammaproteobacteria</taxon>
        <taxon>Chromatiales</taxon>
        <taxon>Chromatiaceae</taxon>
        <taxon>Rheinheimera</taxon>
    </lineage>
</organism>
<protein>
    <submittedName>
        <fullName evidence="1">DNA phosphorothioation-dependent restriction protein DptF</fullName>
    </submittedName>
</protein>
<accession>A0ABV9JJ53</accession>
<reference evidence="2" key="1">
    <citation type="journal article" date="2019" name="Int. J. Syst. Evol. Microbiol.">
        <title>The Global Catalogue of Microorganisms (GCM) 10K type strain sequencing project: providing services to taxonomists for standard genome sequencing and annotation.</title>
        <authorList>
            <consortium name="The Broad Institute Genomics Platform"/>
            <consortium name="The Broad Institute Genome Sequencing Center for Infectious Disease"/>
            <person name="Wu L."/>
            <person name="Ma J."/>
        </authorList>
    </citation>
    <scope>NUCLEOTIDE SEQUENCE [LARGE SCALE GENOMIC DNA]</scope>
    <source>
        <strain evidence="2">DT28</strain>
    </source>
</reference>
<dbReference type="EMBL" id="JBHSGB010000003">
    <property type="protein sequence ID" value="MFC4654068.1"/>
    <property type="molecule type" value="Genomic_DNA"/>
</dbReference>
<dbReference type="Proteomes" id="UP001595962">
    <property type="component" value="Unassembled WGS sequence"/>
</dbReference>
<dbReference type="NCBIfam" id="TIGR03238">
    <property type="entry name" value="dnd_assoc_3"/>
    <property type="match status" value="1"/>
</dbReference>
<evidence type="ECO:0000313" key="2">
    <source>
        <dbReference type="Proteomes" id="UP001595962"/>
    </source>
</evidence>
<gene>
    <name evidence="1" type="primary">dptF</name>
    <name evidence="1" type="ORF">ACFO3I_03395</name>
</gene>
<sequence length="530" mass="60541">MRLREVLGVLSKSSPYAVSTENKYTEPHNPLDQIKMDLYVTMPIEHKVDEVITLLNSAPRQVFFLRGSSGDGKSELLVQSKKKACEHVRFHFDATHSFDPHENAVQTLDKLFDEFEQGEFSLVVGINVGMLGNYEQEGRNTLFKSAIKAYQHNKTQMAGFTFVNFEDYPKFQITPNGIQADFARKILARITSANSLLFKTFQQESANQLDADSLRLVINYRLLCLAEVQDVIVELLFKARLVRDQFLTARGLLDFVYQLLTGAGYLFDNLFSGGDNELADKLVEFDPALLRTKAIDRFLMAADLKLENEQFDAFCTEVTEKYGLPHLSNPKSYIRLFYILKNSELAANFPQQFQHDFAQRLLKDYLDVYRLHVFYEDTPACREKLKVFYNKQLISALRLYINRNAPQLSNKQFLVAQLDTYKIAAQLDLKPEIVAIKANSVVKQHAFVAQLKVGDEVLAIEININLFELLERINAGYRPSKNDRSAVILLNEVASKIALIARESSELLISSESAQYKFSLDDDYIEAEEL</sequence>
<proteinExistence type="predicted"/>